<keyword evidence="3" id="KW-1185">Reference proteome</keyword>
<evidence type="ECO:0000256" key="1">
    <source>
        <dbReference type="SAM" id="MobiDB-lite"/>
    </source>
</evidence>
<organism evidence="2 3">
    <name type="scientific">Stephania cephalantha</name>
    <dbReference type="NCBI Taxonomy" id="152367"/>
    <lineage>
        <taxon>Eukaryota</taxon>
        <taxon>Viridiplantae</taxon>
        <taxon>Streptophyta</taxon>
        <taxon>Embryophyta</taxon>
        <taxon>Tracheophyta</taxon>
        <taxon>Spermatophyta</taxon>
        <taxon>Magnoliopsida</taxon>
        <taxon>Ranunculales</taxon>
        <taxon>Menispermaceae</taxon>
        <taxon>Menispermoideae</taxon>
        <taxon>Cissampelideae</taxon>
        <taxon>Stephania</taxon>
    </lineage>
</organism>
<evidence type="ECO:0000313" key="3">
    <source>
        <dbReference type="Proteomes" id="UP001419268"/>
    </source>
</evidence>
<dbReference type="Proteomes" id="UP001419268">
    <property type="component" value="Unassembled WGS sequence"/>
</dbReference>
<accession>A0AAP0HRF4</accession>
<evidence type="ECO:0000313" key="2">
    <source>
        <dbReference type="EMBL" id="KAK9094242.1"/>
    </source>
</evidence>
<gene>
    <name evidence="2" type="ORF">Scep_025711</name>
</gene>
<feature type="compositionally biased region" description="Basic residues" evidence="1">
    <location>
        <begin position="35"/>
        <end position="52"/>
    </location>
</feature>
<sequence length="116" mass="12947">MGVRPPWPNPMTAVVMAGVPPLPSAPPGLGWRATPTHHRRRERNKKKKKKKVFFLPPDRTSRSGGRRCTRAHRVRVHPPYWAGPRTGQARPMGRAWTCSGPGRVGSDPFGSTRPKQ</sequence>
<protein>
    <submittedName>
        <fullName evidence="2">Uncharacterized protein</fullName>
    </submittedName>
</protein>
<comment type="caution">
    <text evidence="2">The sequence shown here is derived from an EMBL/GenBank/DDBJ whole genome shotgun (WGS) entry which is preliminary data.</text>
</comment>
<dbReference type="EMBL" id="JBBNAG010000011">
    <property type="protein sequence ID" value="KAK9094242.1"/>
    <property type="molecule type" value="Genomic_DNA"/>
</dbReference>
<feature type="region of interest" description="Disordered" evidence="1">
    <location>
        <begin position="21"/>
        <end position="116"/>
    </location>
</feature>
<name>A0AAP0HRF4_9MAGN</name>
<feature type="compositionally biased region" description="Basic residues" evidence="1">
    <location>
        <begin position="64"/>
        <end position="76"/>
    </location>
</feature>
<dbReference type="AlphaFoldDB" id="A0AAP0HRF4"/>
<proteinExistence type="predicted"/>
<reference evidence="2 3" key="1">
    <citation type="submission" date="2024-01" db="EMBL/GenBank/DDBJ databases">
        <title>Genome assemblies of Stephania.</title>
        <authorList>
            <person name="Yang L."/>
        </authorList>
    </citation>
    <scope>NUCLEOTIDE SEQUENCE [LARGE SCALE GENOMIC DNA]</scope>
    <source>
        <strain evidence="2">JXDWG</strain>
        <tissue evidence="2">Leaf</tissue>
    </source>
</reference>